<comment type="caution">
    <text evidence="1">The sequence shown here is derived from an EMBL/GenBank/DDBJ whole genome shotgun (WGS) entry which is preliminary data.</text>
</comment>
<evidence type="ECO:0000313" key="1">
    <source>
        <dbReference type="EMBL" id="MER2250007.1"/>
    </source>
</evidence>
<sequence>MSSRKRNPRTEGRGFLVHIRHKGSERIVTPRVKRIPEHFTLADALAEAERLADASGSPCSVFSEVGTVLPGDGVALIPKLARTPIVEVRRRRAKSAGGK</sequence>
<name>A0ABV1QKV8_9HYPH</name>
<dbReference type="EMBL" id="JBELQE010000051">
    <property type="protein sequence ID" value="MER2250007.1"/>
    <property type="molecule type" value="Genomic_DNA"/>
</dbReference>
<organism evidence="1 2">
    <name type="scientific">Methylorubrum podarium</name>
    <dbReference type="NCBI Taxonomy" id="200476"/>
    <lineage>
        <taxon>Bacteria</taxon>
        <taxon>Pseudomonadati</taxon>
        <taxon>Pseudomonadota</taxon>
        <taxon>Alphaproteobacteria</taxon>
        <taxon>Hyphomicrobiales</taxon>
        <taxon>Methylobacteriaceae</taxon>
        <taxon>Methylorubrum</taxon>
    </lineage>
</organism>
<dbReference type="RefSeq" id="WP_350393815.1">
    <property type="nucleotide sequence ID" value="NZ_JBELQE010000051.1"/>
</dbReference>
<reference evidence="1 2" key="1">
    <citation type="submission" date="2024-06" db="EMBL/GenBank/DDBJ databases">
        <authorList>
            <person name="Campbell A.G."/>
        </authorList>
    </citation>
    <scope>NUCLEOTIDE SEQUENCE [LARGE SCALE GENOMIC DNA]</scope>
    <source>
        <strain evidence="1 2">EM12</strain>
    </source>
</reference>
<proteinExistence type="predicted"/>
<gene>
    <name evidence="1" type="ORF">ABS772_08785</name>
</gene>
<evidence type="ECO:0000313" key="2">
    <source>
        <dbReference type="Proteomes" id="UP001480955"/>
    </source>
</evidence>
<protein>
    <submittedName>
        <fullName evidence="1">Uncharacterized protein</fullName>
    </submittedName>
</protein>
<accession>A0ABV1QKV8</accession>
<keyword evidence="2" id="KW-1185">Reference proteome</keyword>
<dbReference type="Proteomes" id="UP001480955">
    <property type="component" value="Unassembled WGS sequence"/>
</dbReference>